<comment type="similarity">
    <text evidence="3">Belongs to the SKP1 family.</text>
</comment>
<evidence type="ECO:0000313" key="6">
    <source>
        <dbReference type="EMBL" id="KAI5070233.1"/>
    </source>
</evidence>
<dbReference type="OrthoDB" id="249087at2759"/>
<keyword evidence="5" id="KW-0539">Nucleus</keyword>
<dbReference type="PANTHER" id="PTHR20648">
    <property type="entry name" value="ELONGIN-C"/>
    <property type="match status" value="1"/>
</dbReference>
<dbReference type="FunFam" id="3.30.710.10:FF:000035">
    <property type="entry name" value="Elongin C transcription elongation factor"/>
    <property type="match status" value="1"/>
</dbReference>
<evidence type="ECO:0000256" key="5">
    <source>
        <dbReference type="ARBA" id="ARBA00023242"/>
    </source>
</evidence>
<evidence type="ECO:0000313" key="7">
    <source>
        <dbReference type="Proteomes" id="UP000886520"/>
    </source>
</evidence>
<evidence type="ECO:0000256" key="4">
    <source>
        <dbReference type="ARBA" id="ARBA00021347"/>
    </source>
</evidence>
<dbReference type="Gene3D" id="3.30.710.10">
    <property type="entry name" value="Potassium Channel Kv1.1, Chain A"/>
    <property type="match status" value="1"/>
</dbReference>
<dbReference type="EMBL" id="JABFUD020000014">
    <property type="protein sequence ID" value="KAI5070233.1"/>
    <property type="molecule type" value="Genomic_DNA"/>
</dbReference>
<sequence>MRKTEIVTLISAEGLEFVIDKKAAMASASLRKMITLSGSLKEGETIGEVRFVEMSSLELEKLCQCLYLTICLQ</sequence>
<comment type="subcellular location">
    <subcellularLocation>
        <location evidence="1">Nucleus</location>
    </subcellularLocation>
</comment>
<protein>
    <recommendedName>
        <fullName evidence="4">Elongin-C</fullName>
    </recommendedName>
</protein>
<evidence type="ECO:0000256" key="3">
    <source>
        <dbReference type="ARBA" id="ARBA00009993"/>
    </source>
</evidence>
<dbReference type="SUPFAM" id="SSF54695">
    <property type="entry name" value="POZ domain"/>
    <property type="match status" value="1"/>
</dbReference>
<comment type="caution">
    <text evidence="6">The sequence shown here is derived from an EMBL/GenBank/DDBJ whole genome shotgun (WGS) entry which is preliminary data.</text>
</comment>
<proteinExistence type="inferred from homology"/>
<reference evidence="6" key="1">
    <citation type="submission" date="2021-01" db="EMBL/GenBank/DDBJ databases">
        <title>Adiantum capillus-veneris genome.</title>
        <authorList>
            <person name="Fang Y."/>
            <person name="Liao Q."/>
        </authorList>
    </citation>
    <scope>NUCLEOTIDE SEQUENCE</scope>
    <source>
        <strain evidence="6">H3</strain>
        <tissue evidence="6">Leaf</tissue>
    </source>
</reference>
<dbReference type="Proteomes" id="UP000886520">
    <property type="component" value="Chromosome 14"/>
</dbReference>
<accession>A0A9D4UMX2</accession>
<comment type="pathway">
    <text evidence="2">Protein modification; protein ubiquitination.</text>
</comment>
<evidence type="ECO:0000256" key="2">
    <source>
        <dbReference type="ARBA" id="ARBA00004906"/>
    </source>
</evidence>
<dbReference type="GO" id="GO:0005634">
    <property type="term" value="C:nucleus"/>
    <property type="evidence" value="ECO:0007669"/>
    <property type="project" value="UniProtKB-SubCell"/>
</dbReference>
<organism evidence="6 7">
    <name type="scientific">Adiantum capillus-veneris</name>
    <name type="common">Maidenhair fern</name>
    <dbReference type="NCBI Taxonomy" id="13818"/>
    <lineage>
        <taxon>Eukaryota</taxon>
        <taxon>Viridiplantae</taxon>
        <taxon>Streptophyta</taxon>
        <taxon>Embryophyta</taxon>
        <taxon>Tracheophyta</taxon>
        <taxon>Polypodiopsida</taxon>
        <taxon>Polypodiidae</taxon>
        <taxon>Polypodiales</taxon>
        <taxon>Pteridineae</taxon>
        <taxon>Pteridaceae</taxon>
        <taxon>Vittarioideae</taxon>
        <taxon>Adiantum</taxon>
    </lineage>
</organism>
<dbReference type="InterPro" id="IPR039948">
    <property type="entry name" value="ELC1"/>
</dbReference>
<keyword evidence="7" id="KW-1185">Reference proteome</keyword>
<evidence type="ECO:0000256" key="1">
    <source>
        <dbReference type="ARBA" id="ARBA00004123"/>
    </source>
</evidence>
<dbReference type="AlphaFoldDB" id="A0A9D4UMX2"/>
<gene>
    <name evidence="6" type="ORF">GOP47_0014576</name>
</gene>
<name>A0A9D4UMX2_ADICA</name>
<dbReference type="InterPro" id="IPR011333">
    <property type="entry name" value="SKP1/BTB/POZ_sf"/>
</dbReference>